<keyword evidence="11" id="KW-1133">Transmembrane helix</keyword>
<dbReference type="SMR" id="A0A0F7SBY1"/>
<dbReference type="SUPFAM" id="SSF51905">
    <property type="entry name" value="FAD/NAD(P)-binding domain"/>
    <property type="match status" value="1"/>
</dbReference>
<reference evidence="13" key="2">
    <citation type="submission" date="2014-06" db="EMBL/GenBank/DDBJ databases">
        <authorList>
            <person name="Ju J."/>
            <person name="Zhang J."/>
        </authorList>
    </citation>
    <scope>NUCLEOTIDE SEQUENCE</scope>
    <source>
        <strain evidence="13">SscI8</strain>
    </source>
</reference>
<dbReference type="GO" id="GO:0034354">
    <property type="term" value="P:'de novo' NAD+ biosynthetic process from L-tryptophan"/>
    <property type="evidence" value="ECO:0007669"/>
    <property type="project" value="UniProtKB-UniRule"/>
</dbReference>
<dbReference type="Gene3D" id="2.130.10.10">
    <property type="entry name" value="YVTN repeat-like/Quinoprotein amine dehydrogenase"/>
    <property type="match status" value="1"/>
</dbReference>
<dbReference type="GO" id="GO:0071949">
    <property type="term" value="F:FAD binding"/>
    <property type="evidence" value="ECO:0007669"/>
    <property type="project" value="InterPro"/>
</dbReference>
<feature type="compositionally biased region" description="Low complexity" evidence="10">
    <location>
        <begin position="931"/>
        <end position="946"/>
    </location>
</feature>
<dbReference type="InterPro" id="IPR015943">
    <property type="entry name" value="WD40/YVTN_repeat-like_dom_sf"/>
</dbReference>
<keyword evidence="9" id="KW-1000">Mitochondrion outer membrane</keyword>
<dbReference type="GO" id="GO:0004502">
    <property type="term" value="F:kynurenine 3-monooxygenase activity"/>
    <property type="evidence" value="ECO:0007669"/>
    <property type="project" value="UniProtKB-UniRule"/>
</dbReference>
<feature type="transmembrane region" description="Helical" evidence="11">
    <location>
        <begin position="1732"/>
        <end position="1753"/>
    </location>
</feature>
<feature type="compositionally biased region" description="Polar residues" evidence="10">
    <location>
        <begin position="8"/>
        <end position="21"/>
    </location>
</feature>
<dbReference type="GO" id="GO:0005741">
    <property type="term" value="C:mitochondrial outer membrane"/>
    <property type="evidence" value="ECO:0007669"/>
    <property type="project" value="UniProtKB-SubCell"/>
</dbReference>
<feature type="compositionally biased region" description="Low complexity" evidence="10">
    <location>
        <begin position="269"/>
        <end position="286"/>
    </location>
</feature>
<dbReference type="Gene3D" id="3.50.50.60">
    <property type="entry name" value="FAD/NAD(P)-binding domain"/>
    <property type="match status" value="2"/>
</dbReference>
<evidence type="ECO:0000259" key="12">
    <source>
        <dbReference type="Pfam" id="PF01494"/>
    </source>
</evidence>
<feature type="compositionally biased region" description="Basic residues" evidence="10">
    <location>
        <begin position="1397"/>
        <end position="1406"/>
    </location>
</feature>
<dbReference type="Pfam" id="PF01494">
    <property type="entry name" value="FAD_binding_3"/>
    <property type="match status" value="1"/>
</dbReference>
<feature type="region of interest" description="Disordered" evidence="10">
    <location>
        <begin position="269"/>
        <end position="376"/>
    </location>
</feature>
<evidence type="ECO:0000256" key="10">
    <source>
        <dbReference type="SAM" id="MobiDB-lite"/>
    </source>
</evidence>
<feature type="region of interest" description="Disordered" evidence="10">
    <location>
        <begin position="1365"/>
        <end position="1424"/>
    </location>
</feature>
<organism evidence="14 15">
    <name type="scientific">Sporisorium scitamineum</name>
    <dbReference type="NCBI Taxonomy" id="49012"/>
    <lineage>
        <taxon>Eukaryota</taxon>
        <taxon>Fungi</taxon>
        <taxon>Dikarya</taxon>
        <taxon>Basidiomycota</taxon>
        <taxon>Ustilaginomycotina</taxon>
        <taxon>Ustilaginomycetes</taxon>
        <taxon>Ustilaginales</taxon>
        <taxon>Ustilaginaceae</taxon>
        <taxon>Sporisorium</taxon>
    </lineage>
</organism>
<feature type="transmembrane region" description="Helical" evidence="11">
    <location>
        <begin position="1694"/>
        <end position="1712"/>
    </location>
</feature>
<dbReference type="OrthoDB" id="10053569at2759"/>
<feature type="compositionally biased region" description="Low complexity" evidence="10">
    <location>
        <begin position="148"/>
        <end position="167"/>
    </location>
</feature>
<feature type="compositionally biased region" description="Low complexity" evidence="10">
    <location>
        <begin position="309"/>
        <end position="327"/>
    </location>
</feature>
<feature type="compositionally biased region" description="Low complexity" evidence="10">
    <location>
        <begin position="848"/>
        <end position="871"/>
    </location>
</feature>
<dbReference type="PANTHER" id="PTHR46028:SF2">
    <property type="entry name" value="KYNURENINE 3-MONOOXYGENASE"/>
    <property type="match status" value="1"/>
</dbReference>
<dbReference type="UniPathway" id="UPA00253">
    <property type="reaction ID" value="UER00328"/>
</dbReference>
<evidence type="ECO:0000256" key="3">
    <source>
        <dbReference type="ARBA" id="ARBA00022642"/>
    </source>
</evidence>
<dbReference type="PANTHER" id="PTHR46028">
    <property type="entry name" value="KYNURENINE 3-MONOOXYGENASE"/>
    <property type="match status" value="1"/>
</dbReference>
<keyword evidence="9" id="KW-0496">Mitochondrion</keyword>
<feature type="compositionally biased region" description="Low complexity" evidence="10">
    <location>
        <begin position="77"/>
        <end position="101"/>
    </location>
</feature>
<feature type="domain" description="FAD-binding" evidence="12">
    <location>
        <begin position="1577"/>
        <end position="1666"/>
    </location>
</feature>
<keyword evidence="9 11" id="KW-0472">Membrane</keyword>
<feature type="compositionally biased region" description="Polar residues" evidence="10">
    <location>
        <begin position="235"/>
        <end position="249"/>
    </location>
</feature>
<dbReference type="HAMAP" id="MF_01971">
    <property type="entry name" value="Kynurenine_monooxygenase"/>
    <property type="match status" value="1"/>
</dbReference>
<feature type="region of interest" description="Disordered" evidence="10">
    <location>
        <begin position="927"/>
        <end position="949"/>
    </location>
</feature>
<proteinExistence type="inferred from homology"/>
<evidence type="ECO:0000256" key="9">
    <source>
        <dbReference type="HAMAP-Rule" id="MF_03018"/>
    </source>
</evidence>
<dbReference type="SUPFAM" id="SSF50978">
    <property type="entry name" value="WD40 repeat-like"/>
    <property type="match status" value="1"/>
</dbReference>
<dbReference type="GO" id="GO:0019805">
    <property type="term" value="P:quinolinate biosynthetic process"/>
    <property type="evidence" value="ECO:0007669"/>
    <property type="project" value="UniProtKB-UniRule"/>
</dbReference>
<keyword evidence="15" id="KW-1185">Reference proteome</keyword>
<feature type="compositionally biased region" description="Low complexity" evidence="10">
    <location>
        <begin position="364"/>
        <end position="376"/>
    </location>
</feature>
<dbReference type="EC" id="1.14.13.9" evidence="9"/>
<dbReference type="Proteomes" id="UP000242770">
    <property type="component" value="Unassembled WGS sequence"/>
</dbReference>
<dbReference type="GO" id="GO:0043420">
    <property type="term" value="P:anthranilate metabolic process"/>
    <property type="evidence" value="ECO:0007669"/>
    <property type="project" value="UniProtKB-UniRule"/>
</dbReference>
<feature type="compositionally biased region" description="Basic residues" evidence="10">
    <location>
        <begin position="872"/>
        <end position="883"/>
    </location>
</feature>
<comment type="cofactor">
    <cofactor evidence="1 9">
        <name>FAD</name>
        <dbReference type="ChEBI" id="CHEBI:57692"/>
    </cofactor>
</comment>
<feature type="compositionally biased region" description="Polar residues" evidence="10">
    <location>
        <begin position="103"/>
        <end position="116"/>
    </location>
</feature>
<feature type="compositionally biased region" description="Low complexity" evidence="10">
    <location>
        <begin position="187"/>
        <end position="202"/>
    </location>
</feature>
<dbReference type="FunFam" id="3.50.50.60:FF:000795">
    <property type="entry name" value="Kynurenine 3-monooxygenase"/>
    <property type="match status" value="1"/>
</dbReference>
<dbReference type="InterPro" id="IPR027545">
    <property type="entry name" value="Kynurenine_monooxygenase"/>
</dbReference>
<evidence type="ECO:0000256" key="4">
    <source>
        <dbReference type="ARBA" id="ARBA00022827"/>
    </source>
</evidence>
<feature type="compositionally biased region" description="Low complexity" evidence="10">
    <location>
        <begin position="884"/>
        <end position="895"/>
    </location>
</feature>
<dbReference type="Pfam" id="PF13450">
    <property type="entry name" value="NAD_binding_8"/>
    <property type="match status" value="1"/>
</dbReference>
<evidence type="ECO:0000313" key="14">
    <source>
        <dbReference type="EMBL" id="CDW98293.1"/>
    </source>
</evidence>
<keyword evidence="7 9" id="KW-0503">Monooxygenase</keyword>
<evidence type="ECO:0000256" key="5">
    <source>
        <dbReference type="ARBA" id="ARBA00022857"/>
    </source>
</evidence>
<reference evidence="15" key="3">
    <citation type="submission" date="2014-06" db="EMBL/GenBank/DDBJ databases">
        <authorList>
            <person name="Berkman P.J."/>
        </authorList>
    </citation>
    <scope>NUCLEOTIDE SEQUENCE [LARGE SCALE GENOMIC DNA]</scope>
</reference>
<keyword evidence="11" id="KW-0812">Transmembrane</keyword>
<keyword evidence="6 9" id="KW-0560">Oxidoreductase</keyword>
<comment type="pathway">
    <text evidence="9">Cofactor biosynthesis; NAD(+) biosynthesis; quinolinate from L-kynurenine: step 1/3.</text>
</comment>
<dbReference type="InterPro" id="IPR036188">
    <property type="entry name" value="FAD/NAD-bd_sf"/>
</dbReference>
<evidence type="ECO:0000256" key="6">
    <source>
        <dbReference type="ARBA" id="ARBA00023002"/>
    </source>
</evidence>
<feature type="region of interest" description="Disordered" evidence="10">
    <location>
        <begin position="1"/>
        <end position="21"/>
    </location>
</feature>
<dbReference type="GO" id="GO:0006569">
    <property type="term" value="P:L-tryptophan catabolic process"/>
    <property type="evidence" value="ECO:0007669"/>
    <property type="project" value="UniProtKB-UniRule"/>
</dbReference>
<dbReference type="InterPro" id="IPR002938">
    <property type="entry name" value="FAD-bd"/>
</dbReference>
<sequence length="1774" mass="189251">MSTPPPHSESSQAQGASTSMTASNSLLDLLVGAPGRVTSPTSSSAAAANPLASLLTKDSGSPASVLSAPEQSPQDIQASSSTMSGPSQQQQPQDISSLMQQFMAPTSSLGTFSSDVHSADNKVSGDEQRQSRPVLLNKALQLPPSPPSSVSSLTGSKQRQSSSGSRSPIIHTPASFDGDLSKPHHASPPALNASLDAPAPALAAPPPSIKTPFDFVSPFDMLSKRDDEITPQPAHAQTQPASSNSTAHELTNGYEAANAGISSLLQKLSASAAANKSSQKSNLSSKPSTPTDIAQPAAPAEEKQNHVQPSAESVTSSASSPSNPQISRKLPSHPSLLNSPDKQHHASRHAAVLKQNDAFDDPKSSGLSVLSPSRSSSAPSIATLDLSAKQPGGLSSLRSTDVETSGVALIPSPFHFPCSVSAAGLLPASRIANLGHNVACYAMSKGKVRLIHVGTGARLLVQAPSKGAIRSIVAFQSTGNEANFLLAALVESSKDGSEEGIVIWKVPSTFVLEGKETSDPTLIRRVNADPSKGSFVHRFTAIVWHPTEPKLAVSTSDNHILIIDVAQQLSSSTEARSLSESDVDSQSKKVPQNDSLAAFAFSPDGSLLASLSAPLDGDRSWTLTVKSLADTADELTFAIESPLQEPMTISHLSFIIGASNDSKNKAGDCDTTAIRGVLVGFKCNSILGLYDLVSHSFKHVWKFEVPPHASAGGQEHFNLVQLDKQSSTLLVCNSFRSSIFAIPLEFQPLPSAGVDSLSTRLEKDLLPWSIQLSYPIHEYALQDPCTSLTISASAKEAGESSRLFVAFPEGVSVVRLHKTEQSAAEVEEGSATQVGQKASKPVQDQAGPAPETAPEPASEPSRVESQASPMKPSKKKSKKKKALVAKAQAEEAATSRADESEAPLQSPEPAAEADVVQPVVAIAREVQQSKPSASAPTPKQTPAAATVSNAPTAQLASAARQKSTASESIVSADSITAALSDTITLAVHDAVSANIASGFEQSIEKTIPQQVERLITSTELKAELTRNIAQIILPAVQRTAMEVFSRVLAPHFEDVMISVFERVERAIISEITNARKTLIAEQTDSFNETEKAVKAIQRQIHDVLVQVKDLNTRPTSKIVELRSEGASRATIKPNGAPRLASEDELSEVEATPAVKARDFSASKSVQADASSKADNATQKDAAIAPAQLSTKCRLPERVSVIGAGPVGCLAALAFAQRGCKVDIFESRPDPRTHEAVARASQRSINLALSTRGITGLRSVSLVGLGKYAYTGKDLADLVLQDSVPMRARMIHVVTKRAMDGKEAEVKELSQLYSTKGESINSVDRGRLNNILLDHALIHPNVDVHFEHKLQNVDFDHDTRAAAKRAALPTVHGAAAKKSTRDTNTTGGELLADEVTRRGGKNKHATTKRNGVQQPSTSSASSSAVDRVRLDFDVQSTNQRIPKTSNTYFASFVVGCDGAHSSIRSAMGSLSRMYYTHNYIDTGYVELSIPPRTSLSSGTRIRGSGGVDGKPGGHDAFHLDPNHLHIWPRHSFMLIALPNLDGSFTCTLFAPFKMFASELSTKQGILDLFREHFPDALPLIGEDKLVECLTMRRASALGSVQCDPYHYKDRAVLIGDAAHAMLPFYGQGLNCGFEDVRVMFDIIDVKETLEEALDTYTKQRHPDLVAILQLAEQNYREMAHSVVSWPYLLRKKLDGLLMSVLPSGMWSSLYAMTTFSNLPYSTVIKTEKRQQSIISNAVLTTVVGIMTGAVVGVYRTRSVWQPVTQRWIEAVQRKA</sequence>
<feature type="compositionally biased region" description="Basic and acidic residues" evidence="10">
    <location>
        <begin position="117"/>
        <end position="130"/>
    </location>
</feature>
<keyword evidence="2 9" id="KW-0285">Flavoprotein</keyword>
<dbReference type="STRING" id="49012.A0A0F7SBY1"/>
<dbReference type="EMBL" id="LK056691">
    <property type="protein sequence ID" value="CDU25852.1"/>
    <property type="molecule type" value="Genomic_DNA"/>
</dbReference>
<feature type="compositionally biased region" description="Polar residues" evidence="10">
    <location>
        <begin position="58"/>
        <end position="76"/>
    </location>
</feature>
<evidence type="ECO:0000313" key="15">
    <source>
        <dbReference type="Proteomes" id="UP000242770"/>
    </source>
</evidence>
<keyword evidence="3 9" id="KW-0662">Pyridine nucleotide biosynthesis</keyword>
<evidence type="ECO:0000256" key="8">
    <source>
        <dbReference type="ARBA" id="ARBA00047818"/>
    </source>
</evidence>
<feature type="region of interest" description="Disordered" evidence="10">
    <location>
        <begin position="823"/>
        <end position="913"/>
    </location>
</feature>
<keyword evidence="4 9" id="KW-0274">FAD</keyword>
<feature type="region of interest" description="Disordered" evidence="10">
    <location>
        <begin position="55"/>
        <end position="251"/>
    </location>
</feature>
<evidence type="ECO:0000256" key="2">
    <source>
        <dbReference type="ARBA" id="ARBA00022630"/>
    </source>
</evidence>
<protein>
    <recommendedName>
        <fullName evidence="9">Kynurenine 3-monooxygenase</fullName>
        <ecNumber evidence="9">1.14.13.9</ecNumber>
    </recommendedName>
    <alternativeName>
        <fullName evidence="9">Biosynthesis of nicotinic acid protein 4</fullName>
    </alternativeName>
    <alternativeName>
        <fullName evidence="9">Kynurenine 3-hydroxylase</fullName>
    </alternativeName>
</protein>
<name>A0A0F7SBY1_9BASI</name>
<dbReference type="EMBL" id="CCFA01003056">
    <property type="protein sequence ID" value="CDW98293.1"/>
    <property type="molecule type" value="Genomic_DNA"/>
</dbReference>
<evidence type="ECO:0000256" key="11">
    <source>
        <dbReference type="SAM" id="Phobius"/>
    </source>
</evidence>
<accession>A0A0F7SBY1</accession>
<comment type="function">
    <text evidence="9">Catalyzes the hydroxylation of L-kynurenine (L-Kyn) to form 3-hydroxy-L-kynurenine (L-3OHKyn). Required for synthesis of quinolinic acid.</text>
</comment>
<dbReference type="GO" id="GO:0070189">
    <property type="term" value="P:kynurenine metabolic process"/>
    <property type="evidence" value="ECO:0007669"/>
    <property type="project" value="TreeGrafter"/>
</dbReference>
<comment type="similarity">
    <text evidence="9">Belongs to the aromatic-ring hydroxylase family. KMO subfamily.</text>
</comment>
<dbReference type="InterPro" id="IPR036322">
    <property type="entry name" value="WD40_repeat_dom_sf"/>
</dbReference>
<evidence type="ECO:0000256" key="1">
    <source>
        <dbReference type="ARBA" id="ARBA00001974"/>
    </source>
</evidence>
<evidence type="ECO:0000313" key="13">
    <source>
        <dbReference type="EMBL" id="CDU25852.1"/>
    </source>
</evidence>
<keyword evidence="5 9" id="KW-0521">NADP</keyword>
<reference evidence="14" key="1">
    <citation type="submission" date="2014-06" db="EMBL/GenBank/DDBJ databases">
        <authorList>
            <person name="Berkman J.Paul."/>
        </authorList>
    </citation>
    <scope>NUCLEOTIDE SEQUENCE [LARGE SCALE GENOMIC DNA]</scope>
</reference>
<comment type="catalytic activity">
    <reaction evidence="8 9">
        <text>L-kynurenine + NADPH + O2 + H(+) = 3-hydroxy-L-kynurenine + NADP(+) + H2O</text>
        <dbReference type="Rhea" id="RHEA:20545"/>
        <dbReference type="ChEBI" id="CHEBI:15377"/>
        <dbReference type="ChEBI" id="CHEBI:15378"/>
        <dbReference type="ChEBI" id="CHEBI:15379"/>
        <dbReference type="ChEBI" id="CHEBI:57783"/>
        <dbReference type="ChEBI" id="CHEBI:57959"/>
        <dbReference type="ChEBI" id="CHEBI:58125"/>
        <dbReference type="ChEBI" id="CHEBI:58349"/>
        <dbReference type="EC" id="1.14.13.9"/>
    </reaction>
</comment>
<evidence type="ECO:0000256" key="7">
    <source>
        <dbReference type="ARBA" id="ARBA00023033"/>
    </source>
</evidence>
<gene>
    <name evidence="14" type="primary">SSCI51640.1</name>
    <name evidence="9" type="synonym">BNA4</name>
    <name evidence="13" type="ORF">SPSC_06023</name>
</gene>
<comment type="subcellular location">
    <subcellularLocation>
        <location evidence="9">Mitochondrion outer membrane</location>
    </subcellularLocation>
</comment>